<proteinExistence type="predicted"/>
<dbReference type="AlphaFoldDB" id="A0AAV4PSD2"/>
<dbReference type="InterPro" id="IPR006800">
    <property type="entry name" value="Pellino_fam"/>
</dbReference>
<keyword evidence="3" id="KW-1185">Reference proteome</keyword>
<dbReference type="InterPro" id="IPR048334">
    <property type="entry name" value="Pellino_FHA"/>
</dbReference>
<dbReference type="Pfam" id="PF04710">
    <property type="entry name" value="Pellino_FHA"/>
    <property type="match status" value="1"/>
</dbReference>
<dbReference type="Proteomes" id="UP001054945">
    <property type="component" value="Unassembled WGS sequence"/>
</dbReference>
<protein>
    <submittedName>
        <fullName evidence="2">E3 ubiquitin-protein ligase pellino homolog 2</fullName>
    </submittedName>
</protein>
<dbReference type="GO" id="GO:0008592">
    <property type="term" value="P:regulation of Toll signaling pathway"/>
    <property type="evidence" value="ECO:0007669"/>
    <property type="project" value="InterPro"/>
</dbReference>
<dbReference type="GO" id="GO:0061630">
    <property type="term" value="F:ubiquitin protein ligase activity"/>
    <property type="evidence" value="ECO:0007669"/>
    <property type="project" value="InterPro"/>
</dbReference>
<accession>A0AAV4PSD2</accession>
<evidence type="ECO:0000313" key="3">
    <source>
        <dbReference type="Proteomes" id="UP001054945"/>
    </source>
</evidence>
<sequence length="158" mass="18276">MAANSKHIENKRYNYIPNEDISKAAESFEERDMTRSRKLDPTVYGELFVLGCNGTAPVHLQRHMKSKFTLRQRYHPNVSYNFAGFRSIVVEYTRDKSTDMFQIGRYESPPVDIKVTDLNQARKGVSRFACRIVIERNDNHQAKVYAAAFDGTGNVFFR</sequence>
<evidence type="ECO:0000313" key="2">
    <source>
        <dbReference type="EMBL" id="GIX99051.1"/>
    </source>
</evidence>
<dbReference type="PANTHER" id="PTHR12098">
    <property type="entry name" value="E3 UBIQUITIN-PROTEIN LIGASE PELLINO-RELATED"/>
    <property type="match status" value="1"/>
</dbReference>
<feature type="domain" description="Pellino FHA" evidence="1">
    <location>
        <begin position="77"/>
        <end position="157"/>
    </location>
</feature>
<reference evidence="2 3" key="1">
    <citation type="submission" date="2021-06" db="EMBL/GenBank/DDBJ databases">
        <title>Caerostris extrusa draft genome.</title>
        <authorList>
            <person name="Kono N."/>
            <person name="Arakawa K."/>
        </authorList>
    </citation>
    <scope>NUCLEOTIDE SEQUENCE [LARGE SCALE GENOMIC DNA]</scope>
</reference>
<name>A0AAV4PSD2_CAEEX</name>
<organism evidence="2 3">
    <name type="scientific">Caerostris extrusa</name>
    <name type="common">Bark spider</name>
    <name type="synonym">Caerostris bankana</name>
    <dbReference type="NCBI Taxonomy" id="172846"/>
    <lineage>
        <taxon>Eukaryota</taxon>
        <taxon>Metazoa</taxon>
        <taxon>Ecdysozoa</taxon>
        <taxon>Arthropoda</taxon>
        <taxon>Chelicerata</taxon>
        <taxon>Arachnida</taxon>
        <taxon>Araneae</taxon>
        <taxon>Araneomorphae</taxon>
        <taxon>Entelegynae</taxon>
        <taxon>Araneoidea</taxon>
        <taxon>Araneidae</taxon>
        <taxon>Caerostris</taxon>
    </lineage>
</organism>
<dbReference type="EMBL" id="BPLR01005001">
    <property type="protein sequence ID" value="GIX99051.1"/>
    <property type="molecule type" value="Genomic_DNA"/>
</dbReference>
<dbReference type="GO" id="GO:0000209">
    <property type="term" value="P:protein polyubiquitination"/>
    <property type="evidence" value="ECO:0007669"/>
    <property type="project" value="InterPro"/>
</dbReference>
<dbReference type="PANTHER" id="PTHR12098:SF2">
    <property type="entry name" value="PROTEIN PELLINO"/>
    <property type="match status" value="1"/>
</dbReference>
<comment type="caution">
    <text evidence="2">The sequence shown here is derived from an EMBL/GenBank/DDBJ whole genome shotgun (WGS) entry which is preliminary data.</text>
</comment>
<evidence type="ECO:0000259" key="1">
    <source>
        <dbReference type="Pfam" id="PF04710"/>
    </source>
</evidence>
<gene>
    <name evidence="2" type="primary">PELI2</name>
    <name evidence="2" type="ORF">CEXT_378261</name>
</gene>